<dbReference type="EMBL" id="JAWPEI010000001">
    <property type="protein sequence ID" value="KAK4737126.1"/>
    <property type="molecule type" value="Genomic_DNA"/>
</dbReference>
<proteinExistence type="predicted"/>
<comment type="caution">
    <text evidence="1">The sequence shown here is derived from an EMBL/GenBank/DDBJ whole genome shotgun (WGS) entry which is preliminary data.</text>
</comment>
<evidence type="ECO:0000313" key="2">
    <source>
        <dbReference type="Proteomes" id="UP001311915"/>
    </source>
</evidence>
<sequence length="89" mass="10767">MKIDGECLIELIRSCRNKVQVYENPSLPLLCYRKLWGSWNRRALILGWAYYLDAFSSYPLRTWLPSVYRGHDNWYTRGACIYIYIYIYI</sequence>
<dbReference type="AlphaFoldDB" id="A0AAV9MGE6"/>
<organism evidence="1 2">
    <name type="scientific">Solanum pinnatisectum</name>
    <name type="common">tansyleaf nightshade</name>
    <dbReference type="NCBI Taxonomy" id="50273"/>
    <lineage>
        <taxon>Eukaryota</taxon>
        <taxon>Viridiplantae</taxon>
        <taxon>Streptophyta</taxon>
        <taxon>Embryophyta</taxon>
        <taxon>Tracheophyta</taxon>
        <taxon>Spermatophyta</taxon>
        <taxon>Magnoliopsida</taxon>
        <taxon>eudicotyledons</taxon>
        <taxon>Gunneridae</taxon>
        <taxon>Pentapetalae</taxon>
        <taxon>asterids</taxon>
        <taxon>lamiids</taxon>
        <taxon>Solanales</taxon>
        <taxon>Solanaceae</taxon>
        <taxon>Solanoideae</taxon>
        <taxon>Solaneae</taxon>
        <taxon>Solanum</taxon>
    </lineage>
</organism>
<keyword evidence="2" id="KW-1185">Reference proteome</keyword>
<name>A0AAV9MGE6_9SOLN</name>
<dbReference type="Proteomes" id="UP001311915">
    <property type="component" value="Unassembled WGS sequence"/>
</dbReference>
<protein>
    <submittedName>
        <fullName evidence="1">Uncharacterized protein</fullName>
    </submittedName>
</protein>
<reference evidence="1 2" key="1">
    <citation type="submission" date="2023-10" db="EMBL/GenBank/DDBJ databases">
        <title>Genome-Wide Identification Analysis in wild type Solanum Pinnatisectum Reveals Some Genes Defensing Phytophthora Infestans.</title>
        <authorList>
            <person name="Sun C."/>
        </authorList>
    </citation>
    <scope>NUCLEOTIDE SEQUENCE [LARGE SCALE GENOMIC DNA]</scope>
    <source>
        <strain evidence="1">LQN</strain>
        <tissue evidence="1">Leaf</tissue>
    </source>
</reference>
<evidence type="ECO:0000313" key="1">
    <source>
        <dbReference type="EMBL" id="KAK4737126.1"/>
    </source>
</evidence>
<accession>A0AAV9MGE6</accession>
<gene>
    <name evidence="1" type="ORF">R3W88_000823</name>
</gene>